<reference evidence="2" key="1">
    <citation type="submission" date="2020-11" db="EMBL/GenBank/DDBJ databases">
        <authorList>
            <consortium name="DOE Joint Genome Institute"/>
            <person name="Ahrendt S."/>
            <person name="Riley R."/>
            <person name="Andreopoulos W."/>
            <person name="Labutti K."/>
            <person name="Pangilinan J."/>
            <person name="Ruiz-Duenas F.J."/>
            <person name="Barrasa J.M."/>
            <person name="Sanchez-Garcia M."/>
            <person name="Camarero S."/>
            <person name="Miyauchi S."/>
            <person name="Serrano A."/>
            <person name="Linde D."/>
            <person name="Babiker R."/>
            <person name="Drula E."/>
            <person name="Ayuso-Fernandez I."/>
            <person name="Pacheco R."/>
            <person name="Padilla G."/>
            <person name="Ferreira P."/>
            <person name="Barriuso J."/>
            <person name="Kellner H."/>
            <person name="Castanera R."/>
            <person name="Alfaro M."/>
            <person name="Ramirez L."/>
            <person name="Pisabarro A.G."/>
            <person name="Kuo A."/>
            <person name="Tritt A."/>
            <person name="Lipzen A."/>
            <person name="He G."/>
            <person name="Yan M."/>
            <person name="Ng V."/>
            <person name="Cullen D."/>
            <person name="Martin F."/>
            <person name="Rosso M.-N."/>
            <person name="Henrissat B."/>
            <person name="Hibbett D."/>
            <person name="Martinez A.T."/>
            <person name="Grigoriev I.V."/>
        </authorList>
    </citation>
    <scope>NUCLEOTIDE SEQUENCE</scope>
    <source>
        <strain evidence="2">CBS 506.95</strain>
    </source>
</reference>
<dbReference type="AlphaFoldDB" id="A0A9P6EHS6"/>
<feature type="region of interest" description="Disordered" evidence="1">
    <location>
        <begin position="295"/>
        <end position="333"/>
    </location>
</feature>
<dbReference type="OrthoDB" id="3262547at2759"/>
<accession>A0A9P6EHS6</accession>
<feature type="compositionally biased region" description="Polar residues" evidence="1">
    <location>
        <begin position="69"/>
        <end position="81"/>
    </location>
</feature>
<evidence type="ECO:0000256" key="1">
    <source>
        <dbReference type="SAM" id="MobiDB-lite"/>
    </source>
</evidence>
<feature type="region of interest" description="Disordered" evidence="1">
    <location>
        <begin position="67"/>
        <end position="99"/>
    </location>
</feature>
<gene>
    <name evidence="2" type="ORF">CPB83DRAFT_927460</name>
</gene>
<protein>
    <submittedName>
        <fullName evidence="2">Uncharacterized protein</fullName>
    </submittedName>
</protein>
<feature type="region of interest" description="Disordered" evidence="1">
    <location>
        <begin position="181"/>
        <end position="210"/>
    </location>
</feature>
<organism evidence="2 3">
    <name type="scientific">Crepidotus variabilis</name>
    <dbReference type="NCBI Taxonomy" id="179855"/>
    <lineage>
        <taxon>Eukaryota</taxon>
        <taxon>Fungi</taxon>
        <taxon>Dikarya</taxon>
        <taxon>Basidiomycota</taxon>
        <taxon>Agaricomycotina</taxon>
        <taxon>Agaricomycetes</taxon>
        <taxon>Agaricomycetidae</taxon>
        <taxon>Agaricales</taxon>
        <taxon>Agaricineae</taxon>
        <taxon>Crepidotaceae</taxon>
        <taxon>Crepidotus</taxon>
    </lineage>
</organism>
<evidence type="ECO:0000313" key="3">
    <source>
        <dbReference type="Proteomes" id="UP000807306"/>
    </source>
</evidence>
<keyword evidence="3" id="KW-1185">Reference proteome</keyword>
<feature type="compositionally biased region" description="Basic and acidic residues" evidence="1">
    <location>
        <begin position="181"/>
        <end position="198"/>
    </location>
</feature>
<proteinExistence type="predicted"/>
<feature type="compositionally biased region" description="Polar residues" evidence="1">
    <location>
        <begin position="323"/>
        <end position="332"/>
    </location>
</feature>
<feature type="compositionally biased region" description="Pro residues" evidence="1">
    <location>
        <begin position="311"/>
        <end position="320"/>
    </location>
</feature>
<dbReference type="EMBL" id="MU157847">
    <property type="protein sequence ID" value="KAF9529305.1"/>
    <property type="molecule type" value="Genomic_DNA"/>
</dbReference>
<feature type="compositionally biased region" description="Polar residues" evidence="1">
    <location>
        <begin position="199"/>
        <end position="210"/>
    </location>
</feature>
<dbReference type="Proteomes" id="UP000807306">
    <property type="component" value="Unassembled WGS sequence"/>
</dbReference>
<name>A0A9P6EHS6_9AGAR</name>
<sequence>MASLSDQIDRLTRITRNIKTLSSTTADQSSAPPLFTRAVLQTHIGDLIRDVDPSELGLFSLSPNDKETVSSSEHLTRTQFHGATPLRRRPNRQDHKQEIEPEVYGQAALKYIDQFGHIRPMPRAYDQIVNILERLNHVRENIEQLNLSLKQSAPVEESLPIKAQVEQEERNIKDLQARISELSKKPQTQEKPESDPPNRSKSPSSPQEAQFWSAAGDAGRTLRFADNLLDEEVDIQDFSMASFDSPSTGSAHLGKSKMFIDADSFIAEPTITHITPPDALPEEDEDEPFTLLEEQKQPDAELSSVKSASPRSPPVPPPSSAPTMNGTPSLNPKLTVIEPVDTPSARSRKVKVNREVERIVTKIWATISDIIPPPNSTTSPSVAESILYLQQLALRSPQLDSPTASGASSAALDTNTDPSLQQVLTAHLLTMLLQSPPQYSLPLNQVKDGLSMKAKTSGVNLAGQGTIRVLYGCVAKRLVKIDRGGREQNVKFDT</sequence>
<comment type="caution">
    <text evidence="2">The sequence shown here is derived from an EMBL/GenBank/DDBJ whole genome shotgun (WGS) entry which is preliminary data.</text>
</comment>
<evidence type="ECO:0000313" key="2">
    <source>
        <dbReference type="EMBL" id="KAF9529305.1"/>
    </source>
</evidence>